<dbReference type="PANTHER" id="PTHR10519:SF20">
    <property type="entry name" value="G-PROTEIN COUPLED RECEPTOR 156-RELATED"/>
    <property type="match status" value="1"/>
</dbReference>
<name>A0ABM0MKC0_SACKO</name>
<gene>
    <name evidence="12" type="primary">LOC102801366</name>
</gene>
<organism evidence="11 12">
    <name type="scientific">Saccoglossus kowalevskii</name>
    <name type="common">Acorn worm</name>
    <dbReference type="NCBI Taxonomy" id="10224"/>
    <lineage>
        <taxon>Eukaryota</taxon>
        <taxon>Metazoa</taxon>
        <taxon>Hemichordata</taxon>
        <taxon>Enteropneusta</taxon>
        <taxon>Harrimaniidae</taxon>
        <taxon>Saccoglossus</taxon>
    </lineage>
</organism>
<keyword evidence="5 9" id="KW-0472">Membrane</keyword>
<keyword evidence="11" id="KW-1185">Reference proteome</keyword>
<protein>
    <submittedName>
        <fullName evidence="12">Gamma-aminobutyric acid type B receptor subunit 1-like</fullName>
    </submittedName>
</protein>
<accession>A0ABM0MKC0</accession>
<dbReference type="PRINTS" id="PR01177">
    <property type="entry name" value="GABAB1RECPTR"/>
</dbReference>
<evidence type="ECO:0000256" key="9">
    <source>
        <dbReference type="SAM" id="Phobius"/>
    </source>
</evidence>
<dbReference type="InterPro" id="IPR002455">
    <property type="entry name" value="GPCR3_GABA-B"/>
</dbReference>
<dbReference type="InterPro" id="IPR028082">
    <property type="entry name" value="Peripla_BP_I"/>
</dbReference>
<evidence type="ECO:0000256" key="6">
    <source>
        <dbReference type="ARBA" id="ARBA00023170"/>
    </source>
</evidence>
<dbReference type="RefSeq" id="XP_006820461.1">
    <property type="nucleotide sequence ID" value="XM_006820398.1"/>
</dbReference>
<evidence type="ECO:0000256" key="3">
    <source>
        <dbReference type="ARBA" id="ARBA00022989"/>
    </source>
</evidence>
<dbReference type="Proteomes" id="UP000694865">
    <property type="component" value="Unplaced"/>
</dbReference>
<dbReference type="PANTHER" id="PTHR10519">
    <property type="entry name" value="GABA-B RECEPTOR"/>
    <property type="match status" value="1"/>
</dbReference>
<dbReference type="Pfam" id="PF00003">
    <property type="entry name" value="7tm_3"/>
    <property type="match status" value="2"/>
</dbReference>
<feature type="transmembrane region" description="Helical" evidence="9">
    <location>
        <begin position="450"/>
        <end position="475"/>
    </location>
</feature>
<evidence type="ECO:0000256" key="5">
    <source>
        <dbReference type="ARBA" id="ARBA00023136"/>
    </source>
</evidence>
<feature type="transmembrane region" description="Helical" evidence="9">
    <location>
        <begin position="648"/>
        <end position="669"/>
    </location>
</feature>
<reference evidence="12" key="1">
    <citation type="submission" date="2025-08" db="UniProtKB">
        <authorList>
            <consortium name="RefSeq"/>
        </authorList>
    </citation>
    <scope>IDENTIFICATION</scope>
    <source>
        <tissue evidence="12">Testes</tissue>
    </source>
</reference>
<keyword evidence="6" id="KW-0675">Receptor</keyword>
<evidence type="ECO:0000256" key="2">
    <source>
        <dbReference type="ARBA" id="ARBA00022692"/>
    </source>
</evidence>
<dbReference type="PRINTS" id="PR00248">
    <property type="entry name" value="GPCRMGR"/>
</dbReference>
<dbReference type="InterPro" id="IPR001828">
    <property type="entry name" value="ANF_lig-bd_rcpt"/>
</dbReference>
<dbReference type="CDD" id="cd06366">
    <property type="entry name" value="PBP1_GABAb_receptor"/>
    <property type="match status" value="1"/>
</dbReference>
<evidence type="ECO:0000313" key="11">
    <source>
        <dbReference type="Proteomes" id="UP000694865"/>
    </source>
</evidence>
<evidence type="ECO:0000256" key="7">
    <source>
        <dbReference type="ARBA" id="ARBA00023180"/>
    </source>
</evidence>
<dbReference type="InterPro" id="IPR000337">
    <property type="entry name" value="GPCR_3"/>
</dbReference>
<evidence type="ECO:0000256" key="8">
    <source>
        <dbReference type="ARBA" id="ARBA00023224"/>
    </source>
</evidence>
<evidence type="ECO:0000259" key="10">
    <source>
        <dbReference type="PROSITE" id="PS50259"/>
    </source>
</evidence>
<dbReference type="InterPro" id="IPR017978">
    <property type="entry name" value="GPCR_3_C"/>
</dbReference>
<keyword evidence="3 9" id="KW-1133">Transmembrane helix</keyword>
<keyword evidence="8" id="KW-0807">Transducer</keyword>
<dbReference type="Pfam" id="PF01094">
    <property type="entry name" value="ANF_receptor"/>
    <property type="match status" value="1"/>
</dbReference>
<keyword evidence="4" id="KW-0297">G-protein coupled receptor</keyword>
<dbReference type="PROSITE" id="PS50259">
    <property type="entry name" value="G_PROTEIN_RECEP_F3_4"/>
    <property type="match status" value="1"/>
</dbReference>
<dbReference type="Gene3D" id="3.40.50.2300">
    <property type="match status" value="2"/>
</dbReference>
<dbReference type="SUPFAM" id="SSF53822">
    <property type="entry name" value="Periplasmic binding protein-like I"/>
    <property type="match status" value="1"/>
</dbReference>
<feature type="transmembrane region" description="Helical" evidence="9">
    <location>
        <begin position="520"/>
        <end position="538"/>
    </location>
</feature>
<feature type="transmembrane region" description="Helical" evidence="9">
    <location>
        <begin position="487"/>
        <end position="508"/>
    </location>
</feature>
<keyword evidence="7" id="KW-0325">Glycoprotein</keyword>
<feature type="domain" description="G-protein coupled receptors family 3 profile" evidence="10">
    <location>
        <begin position="540"/>
        <end position="675"/>
    </location>
</feature>
<dbReference type="PRINTS" id="PR01176">
    <property type="entry name" value="GABABRECEPTR"/>
</dbReference>
<proteinExistence type="predicted"/>
<feature type="transmembrane region" description="Helical" evidence="9">
    <location>
        <begin position="583"/>
        <end position="602"/>
    </location>
</feature>
<evidence type="ECO:0000313" key="12">
    <source>
        <dbReference type="RefSeq" id="XP_006820461.1"/>
    </source>
</evidence>
<evidence type="ECO:0000256" key="4">
    <source>
        <dbReference type="ARBA" id="ARBA00023040"/>
    </source>
</evidence>
<dbReference type="GeneID" id="102801366"/>
<feature type="transmembrane region" description="Helical" evidence="9">
    <location>
        <begin position="622"/>
        <end position="641"/>
    </location>
</feature>
<evidence type="ECO:0000256" key="1">
    <source>
        <dbReference type="ARBA" id="ARBA00004141"/>
    </source>
</evidence>
<sequence length="722" mass="81019">MSCFIYEVSADPPHLYIGCILPLSGGYWNELGHESLRSAQQAVRDINNNTDILSAYELHLVCNDSRGDINVALEAVVSQVFDPPHPKLMLFGGVMSTVTITMARVLALWHVIVVSPLATAPTLSNRDEFPGFFRTHPSQYIYNDARLEMCKAFGWTTVATLYQTHEKFIVAMDAFHKQLTERNMSLLVTASFDIDPKEQLARLKGADARIIAAAFYQDRALEVFCEAYKIGLFGPKYVWLVPSRWLKQGWWLGTDEDSVDCTVNELLAANNGMFGLDVNAWDISNEPTVSGMTSQQIKSVYEAEQQEVNLYGSLSYDAIWSMALALDKSEERFQNGEAGYHDNGIPKQLLDYDFSDNNMLRIMEEEMQNTFFRGVSGIVHFDENGERETLVHIEQNLDGVYRTIGYYDSSTENINWTLEIKDIFTTTGGSVPVDAVSIIYITNVITTMNVFVVMATCSAIGLLWCLGLLTFNLYHREKRVIKMSSPNLNNFIILGCLLLYTLVIVHGLDTSQMQGPLCQIEMWLISTGFTLSFGAMFLKTWRIFKIFTNKTAQKVRDVSPENDDVIFQTENCVYICSSKNATFWMTALAVYKGILLVFGVFLTFQTRKVYIRALNDSKHVAIAIYNVVVLCFIGVPTFVILQDKPKESYVISGLFILICATATMGLIFVPKIILVYRGNATVDVQTSELTVSSIAECQKCHALKQEMKLLPVITGLGSCGNT</sequence>
<keyword evidence="2 9" id="KW-0812">Transmembrane</keyword>
<comment type="subcellular location">
    <subcellularLocation>
        <location evidence="1">Membrane</location>
        <topology evidence="1">Multi-pass membrane protein</topology>
    </subcellularLocation>
</comment>
<dbReference type="CDD" id="cd15047">
    <property type="entry name" value="7tmC_GABA-B-like"/>
    <property type="match status" value="1"/>
</dbReference>